<dbReference type="InterPro" id="IPR054579">
    <property type="entry name" value="GCE-like_dom"/>
</dbReference>
<evidence type="ECO:0000256" key="8">
    <source>
        <dbReference type="SAM" id="SignalP"/>
    </source>
</evidence>
<evidence type="ECO:0000256" key="5">
    <source>
        <dbReference type="ARBA" id="ARBA00023185"/>
    </source>
</evidence>
<comment type="caution">
    <text evidence="10">The sequence shown here is derived from an EMBL/GenBank/DDBJ whole genome shotgun (WGS) entry which is preliminary data.</text>
</comment>
<dbReference type="PROSITE" id="PS51164">
    <property type="entry name" value="CBM1_2"/>
    <property type="match status" value="1"/>
</dbReference>
<dbReference type="InterPro" id="IPR035971">
    <property type="entry name" value="CBD_sf"/>
</dbReference>
<dbReference type="EMBL" id="JBFCZG010000009">
    <property type="protein sequence ID" value="KAL3418732.1"/>
    <property type="molecule type" value="Genomic_DNA"/>
</dbReference>
<dbReference type="Pfam" id="PF22244">
    <property type="entry name" value="GCE_fung"/>
    <property type="match status" value="1"/>
</dbReference>
<dbReference type="PROSITE" id="PS00562">
    <property type="entry name" value="CBM1_1"/>
    <property type="match status" value="1"/>
</dbReference>
<accession>A0ABR4P6D8</accession>
<comment type="similarity">
    <text evidence="1">Belongs to the carbohydrate esterase 15 (CE15) family.</text>
</comment>
<dbReference type="Gene3D" id="3.40.50.1820">
    <property type="entry name" value="alpha/beta hydrolase"/>
    <property type="match status" value="1"/>
</dbReference>
<evidence type="ECO:0000256" key="3">
    <source>
        <dbReference type="ARBA" id="ARBA00022729"/>
    </source>
</evidence>
<dbReference type="InterPro" id="IPR029058">
    <property type="entry name" value="AB_hydrolase_fold"/>
</dbReference>
<proteinExistence type="inferred from homology"/>
<evidence type="ECO:0000256" key="1">
    <source>
        <dbReference type="ARBA" id="ARBA00010092"/>
    </source>
</evidence>
<protein>
    <recommendedName>
        <fullName evidence="7">(4-O-methyl)-D-glucuronate--lignin esterase</fullName>
        <ecNumber evidence="7">3.1.1.117</ecNumber>
    </recommendedName>
</protein>
<dbReference type="Proteomes" id="UP001629113">
    <property type="component" value="Unassembled WGS sequence"/>
</dbReference>
<evidence type="ECO:0000256" key="4">
    <source>
        <dbReference type="ARBA" id="ARBA00022801"/>
    </source>
</evidence>
<keyword evidence="4" id="KW-0378">Hydrolase</keyword>
<keyword evidence="5" id="KW-0439">Lignin degradation</keyword>
<reference evidence="10 11" key="1">
    <citation type="submission" date="2024-06" db="EMBL/GenBank/DDBJ databases">
        <title>Complete genome of Phlyctema vagabunda strain 19-DSS-EL-015.</title>
        <authorList>
            <person name="Fiorenzani C."/>
        </authorList>
    </citation>
    <scope>NUCLEOTIDE SEQUENCE [LARGE SCALE GENOMIC DNA]</scope>
    <source>
        <strain evidence="10 11">19-DSS-EL-015</strain>
    </source>
</reference>
<dbReference type="SUPFAM" id="SSF57180">
    <property type="entry name" value="Cellulose-binding domain"/>
    <property type="match status" value="1"/>
</dbReference>
<gene>
    <name evidence="10" type="ORF">PVAG01_10448</name>
</gene>
<keyword evidence="3 8" id="KW-0732">Signal</keyword>
<keyword evidence="2" id="KW-0719">Serine esterase</keyword>
<feature type="chain" id="PRO_5045320240" description="(4-O-methyl)-D-glucuronate--lignin esterase" evidence="8">
    <location>
        <begin position="20"/>
        <end position="468"/>
    </location>
</feature>
<name>A0ABR4P6D8_9HELO</name>
<organism evidence="10 11">
    <name type="scientific">Phlyctema vagabunda</name>
    <dbReference type="NCBI Taxonomy" id="108571"/>
    <lineage>
        <taxon>Eukaryota</taxon>
        <taxon>Fungi</taxon>
        <taxon>Dikarya</taxon>
        <taxon>Ascomycota</taxon>
        <taxon>Pezizomycotina</taxon>
        <taxon>Leotiomycetes</taxon>
        <taxon>Helotiales</taxon>
        <taxon>Dermateaceae</taxon>
        <taxon>Phlyctema</taxon>
    </lineage>
</organism>
<evidence type="ECO:0000256" key="7">
    <source>
        <dbReference type="ARBA" id="ARBA00026105"/>
    </source>
</evidence>
<dbReference type="SMART" id="SM00236">
    <property type="entry name" value="fCBD"/>
    <property type="match status" value="1"/>
</dbReference>
<dbReference type="InterPro" id="IPR000254">
    <property type="entry name" value="CBD"/>
</dbReference>
<feature type="signal peptide" evidence="8">
    <location>
        <begin position="1"/>
        <end position="19"/>
    </location>
</feature>
<keyword evidence="11" id="KW-1185">Reference proteome</keyword>
<feature type="domain" description="CBM1" evidence="9">
    <location>
        <begin position="17"/>
        <end position="53"/>
    </location>
</feature>
<evidence type="ECO:0000256" key="2">
    <source>
        <dbReference type="ARBA" id="ARBA00022487"/>
    </source>
</evidence>
<sequence>MAVNLFYIVLLAVSANAQGQLWTQCGGIGFSGSTSCVSGAYCYKQNDYYSQCIPGSVSSVASTITTVTPAPTSVTSATTLVTTVSTTSNAGTTTAAAPTGAATCAAVPSSITLKSNAKLPDPFLNLSGTRVSTAAEFTCRQGEISELLQRYELGALPGPPETLTASFSGSTLTINAGNAGKSISFTVSITYPSSGTAPYPAIIAYGGGSLPAPAGVAMINFNNDDIAAQASTGSRGQGKFYNLYGSSHSAGALTAWAWGVGRVIDALEKTPTARVDTTRLGVTGCSRNGKGAFVAGALNPRIALTLPQESGAGGSACWRISDSLKSQGQNIQTASEIVTENVWFSSAFNNYVNQVPTLPFDHHMLAALVAPRALFVIENNIDWLGPASAWGCMKTAHKVWEALGVPDNMGYSQIGSHNHCQFPSNQQAALTAFVQKFLLKQSSNTAVMQADSSFTESQWVDWTVPTLA</sequence>
<evidence type="ECO:0000259" key="9">
    <source>
        <dbReference type="PROSITE" id="PS51164"/>
    </source>
</evidence>
<evidence type="ECO:0000313" key="10">
    <source>
        <dbReference type="EMBL" id="KAL3418732.1"/>
    </source>
</evidence>
<dbReference type="SUPFAM" id="SSF53474">
    <property type="entry name" value="alpha/beta-Hydrolases"/>
    <property type="match status" value="1"/>
</dbReference>
<dbReference type="EC" id="3.1.1.117" evidence="7"/>
<evidence type="ECO:0000256" key="6">
    <source>
        <dbReference type="ARBA" id="ARBA00024511"/>
    </source>
</evidence>
<dbReference type="Pfam" id="PF00734">
    <property type="entry name" value="CBM_1"/>
    <property type="match status" value="1"/>
</dbReference>
<evidence type="ECO:0000313" key="11">
    <source>
        <dbReference type="Proteomes" id="UP001629113"/>
    </source>
</evidence>
<comment type="catalytic activity">
    <reaction evidence="6">
        <text>a 4-O-methyl-alpha-D-glucuronosyl ester derivative + H2O = 4-O-methyl-alpha-D-glucuronate derivative + an alcohol + H(+)</text>
        <dbReference type="Rhea" id="RHEA:67452"/>
        <dbReference type="ChEBI" id="CHEBI:15377"/>
        <dbReference type="ChEBI" id="CHEBI:15378"/>
        <dbReference type="ChEBI" id="CHEBI:30879"/>
        <dbReference type="ChEBI" id="CHEBI:171667"/>
        <dbReference type="ChEBI" id="CHEBI:171668"/>
        <dbReference type="EC" id="3.1.1.117"/>
    </reaction>
    <physiologicalReaction direction="left-to-right" evidence="6">
        <dbReference type="Rhea" id="RHEA:67453"/>
    </physiologicalReaction>
</comment>